<dbReference type="EMBL" id="AWUE01024910">
    <property type="protein sequence ID" value="OMO49333.1"/>
    <property type="molecule type" value="Genomic_DNA"/>
</dbReference>
<comment type="caution">
    <text evidence="1">The sequence shown here is derived from an EMBL/GenBank/DDBJ whole genome shotgun (WGS) entry which is preliminary data.</text>
</comment>
<proteinExistence type="predicted"/>
<dbReference type="Proteomes" id="UP000187203">
    <property type="component" value="Unassembled WGS sequence"/>
</dbReference>
<keyword evidence="2" id="KW-1185">Reference proteome</keyword>
<accession>A0A1R3FU00</accession>
<protein>
    <submittedName>
        <fullName evidence="1">Uncharacterized protein</fullName>
    </submittedName>
</protein>
<dbReference type="AlphaFoldDB" id="A0A1R3FU00"/>
<organism evidence="1 2">
    <name type="scientific">Corchorus olitorius</name>
    <dbReference type="NCBI Taxonomy" id="93759"/>
    <lineage>
        <taxon>Eukaryota</taxon>
        <taxon>Viridiplantae</taxon>
        <taxon>Streptophyta</taxon>
        <taxon>Embryophyta</taxon>
        <taxon>Tracheophyta</taxon>
        <taxon>Spermatophyta</taxon>
        <taxon>Magnoliopsida</taxon>
        <taxon>eudicotyledons</taxon>
        <taxon>Gunneridae</taxon>
        <taxon>Pentapetalae</taxon>
        <taxon>rosids</taxon>
        <taxon>malvids</taxon>
        <taxon>Malvales</taxon>
        <taxon>Malvaceae</taxon>
        <taxon>Grewioideae</taxon>
        <taxon>Apeibeae</taxon>
        <taxon>Corchorus</taxon>
    </lineage>
</organism>
<name>A0A1R3FU00_9ROSI</name>
<evidence type="ECO:0000313" key="2">
    <source>
        <dbReference type="Proteomes" id="UP000187203"/>
    </source>
</evidence>
<sequence>MSFTNSLLGFFCLENTVLLLHHTTKILFKVPWVLNPTYM</sequence>
<gene>
    <name evidence="1" type="ORF">COLO4_38593</name>
</gene>
<evidence type="ECO:0000313" key="1">
    <source>
        <dbReference type="EMBL" id="OMO49333.1"/>
    </source>
</evidence>
<reference evidence="2" key="1">
    <citation type="submission" date="2013-09" db="EMBL/GenBank/DDBJ databases">
        <title>Corchorus olitorius genome sequencing.</title>
        <authorList>
            <person name="Alam M."/>
            <person name="Haque M.S."/>
            <person name="Islam M.S."/>
            <person name="Emdad E.M."/>
            <person name="Islam M.M."/>
            <person name="Ahmed B."/>
            <person name="Halim A."/>
            <person name="Hossen Q.M.M."/>
            <person name="Hossain M.Z."/>
            <person name="Ahmed R."/>
            <person name="Khan M.M."/>
            <person name="Islam R."/>
            <person name="Rashid M.M."/>
            <person name="Khan S.A."/>
            <person name="Rahman M.S."/>
            <person name="Alam M."/>
            <person name="Yahiya A.S."/>
            <person name="Khan M.S."/>
            <person name="Azam M.S."/>
            <person name="Haque T."/>
            <person name="Lashkar M.Z.H."/>
            <person name="Akhand A.I."/>
            <person name="Morshed G."/>
            <person name="Roy S."/>
            <person name="Uddin K.S."/>
            <person name="Rabeya T."/>
            <person name="Hossain A.S."/>
            <person name="Chowdhury A."/>
            <person name="Snigdha A.R."/>
            <person name="Mortoza M.S."/>
            <person name="Matin S.A."/>
            <person name="Hoque S.M.E."/>
            <person name="Islam M.K."/>
            <person name="Roy D.K."/>
            <person name="Haider R."/>
            <person name="Moosa M.M."/>
            <person name="Elias S.M."/>
            <person name="Hasan A.M."/>
            <person name="Jahan S."/>
            <person name="Shafiuddin M."/>
            <person name="Mahmood N."/>
            <person name="Shommy N.S."/>
        </authorList>
    </citation>
    <scope>NUCLEOTIDE SEQUENCE [LARGE SCALE GENOMIC DNA]</scope>
    <source>
        <strain evidence="2">cv. O-4</strain>
    </source>
</reference>